<protein>
    <submittedName>
        <fullName evidence="1">Uncharacterized protein</fullName>
    </submittedName>
</protein>
<dbReference type="EMBL" id="CM042055">
    <property type="protein sequence ID" value="KAI3701962.1"/>
    <property type="molecule type" value="Genomic_DNA"/>
</dbReference>
<organism evidence="1 2">
    <name type="scientific">Arctium lappa</name>
    <name type="common">Greater burdock</name>
    <name type="synonym">Lappa major</name>
    <dbReference type="NCBI Taxonomy" id="4217"/>
    <lineage>
        <taxon>Eukaryota</taxon>
        <taxon>Viridiplantae</taxon>
        <taxon>Streptophyta</taxon>
        <taxon>Embryophyta</taxon>
        <taxon>Tracheophyta</taxon>
        <taxon>Spermatophyta</taxon>
        <taxon>Magnoliopsida</taxon>
        <taxon>eudicotyledons</taxon>
        <taxon>Gunneridae</taxon>
        <taxon>Pentapetalae</taxon>
        <taxon>asterids</taxon>
        <taxon>campanulids</taxon>
        <taxon>Asterales</taxon>
        <taxon>Asteraceae</taxon>
        <taxon>Carduoideae</taxon>
        <taxon>Cardueae</taxon>
        <taxon>Arctiinae</taxon>
        <taxon>Arctium</taxon>
    </lineage>
</organism>
<dbReference type="Proteomes" id="UP001055879">
    <property type="component" value="Linkage Group LG09"/>
</dbReference>
<evidence type="ECO:0000313" key="2">
    <source>
        <dbReference type="Proteomes" id="UP001055879"/>
    </source>
</evidence>
<gene>
    <name evidence="1" type="ORF">L6452_27482</name>
</gene>
<proteinExistence type="predicted"/>
<name>A0ACB8ZVD0_ARCLA</name>
<comment type="caution">
    <text evidence="1">The sequence shown here is derived from an EMBL/GenBank/DDBJ whole genome shotgun (WGS) entry which is preliminary data.</text>
</comment>
<accession>A0ACB8ZVD0</accession>
<evidence type="ECO:0000313" key="1">
    <source>
        <dbReference type="EMBL" id="KAI3701962.1"/>
    </source>
</evidence>
<keyword evidence="2" id="KW-1185">Reference proteome</keyword>
<sequence length="148" mass="17125">MAEVHSSDNKSENGLKEKISKLDKTLKDKVKELKNSESGRLNVVSLKKFFQKEREVLYQDLFDRDLQIKRYQDAQKVHEKVNTQISRRGLGFEDTDPYTGNKRNKSLSSIFCPGQFLKPCVPNLLSTFKRRITSEGPHLRKPLQMANV</sequence>
<reference evidence="1 2" key="2">
    <citation type="journal article" date="2022" name="Mol. Ecol. Resour.">
        <title>The genomes of chicory, endive, great burdock and yacon provide insights into Asteraceae paleo-polyploidization history and plant inulin production.</title>
        <authorList>
            <person name="Fan W."/>
            <person name="Wang S."/>
            <person name="Wang H."/>
            <person name="Wang A."/>
            <person name="Jiang F."/>
            <person name="Liu H."/>
            <person name="Zhao H."/>
            <person name="Xu D."/>
            <person name="Zhang Y."/>
        </authorList>
    </citation>
    <scope>NUCLEOTIDE SEQUENCE [LARGE SCALE GENOMIC DNA]</scope>
    <source>
        <strain evidence="2">cv. Niubang</strain>
    </source>
</reference>
<reference evidence="2" key="1">
    <citation type="journal article" date="2022" name="Mol. Ecol. Resour.">
        <title>The genomes of chicory, endive, great burdock and yacon provide insights into Asteraceae palaeo-polyploidization history and plant inulin production.</title>
        <authorList>
            <person name="Fan W."/>
            <person name="Wang S."/>
            <person name="Wang H."/>
            <person name="Wang A."/>
            <person name="Jiang F."/>
            <person name="Liu H."/>
            <person name="Zhao H."/>
            <person name="Xu D."/>
            <person name="Zhang Y."/>
        </authorList>
    </citation>
    <scope>NUCLEOTIDE SEQUENCE [LARGE SCALE GENOMIC DNA]</scope>
    <source>
        <strain evidence="2">cv. Niubang</strain>
    </source>
</reference>